<dbReference type="PROSITE" id="PS50297">
    <property type="entry name" value="ANK_REP_REGION"/>
    <property type="match status" value="4"/>
</dbReference>
<dbReference type="GeneTree" id="ENSGT00940000157475"/>
<dbReference type="SUPFAM" id="SSF90257">
    <property type="entry name" value="Myosin rod fragments"/>
    <property type="match status" value="1"/>
</dbReference>
<dbReference type="SUPFAM" id="SSF57997">
    <property type="entry name" value="Tropomyosin"/>
    <property type="match status" value="1"/>
</dbReference>
<dbReference type="PROSITE" id="PS50088">
    <property type="entry name" value="ANK_REPEAT"/>
    <property type="match status" value="4"/>
</dbReference>
<feature type="repeat" description="ANK" evidence="3">
    <location>
        <begin position="56"/>
        <end position="88"/>
    </location>
</feature>
<protein>
    <submittedName>
        <fullName evidence="5">Uveal autoantigen with coiled-coil domains and ankyrin repeats</fullName>
    </submittedName>
</protein>
<dbReference type="Pfam" id="PF12796">
    <property type="entry name" value="Ank_2"/>
    <property type="match status" value="1"/>
</dbReference>
<dbReference type="OrthoDB" id="341259at2759"/>
<evidence type="ECO:0000256" key="2">
    <source>
        <dbReference type="ARBA" id="ARBA00023054"/>
    </source>
</evidence>
<dbReference type="Ensembl" id="ENSPKIT00000019604.1">
    <property type="protein sequence ID" value="ENSPKIP00000038610.1"/>
    <property type="gene ID" value="ENSPKIG00000016315.1"/>
</dbReference>
<dbReference type="InterPro" id="IPR042420">
    <property type="entry name" value="RAI14/UACA"/>
</dbReference>
<dbReference type="SUPFAM" id="SSF48403">
    <property type="entry name" value="Ankyrin repeat"/>
    <property type="match status" value="1"/>
</dbReference>
<feature type="coiled-coil region" evidence="4">
    <location>
        <begin position="846"/>
        <end position="985"/>
    </location>
</feature>
<dbReference type="InterPro" id="IPR002110">
    <property type="entry name" value="Ankyrin_rpt"/>
</dbReference>
<evidence type="ECO:0000256" key="1">
    <source>
        <dbReference type="ARBA" id="ARBA00022737"/>
    </source>
</evidence>
<evidence type="ECO:0000313" key="6">
    <source>
        <dbReference type="Proteomes" id="UP000261540"/>
    </source>
</evidence>
<dbReference type="PANTHER" id="PTHR24129:SF1">
    <property type="entry name" value="UVEAL AUTOANTIGEN WITH COILED-COIL DOMAINS AND ANKYRIN REPEATS"/>
    <property type="match status" value="1"/>
</dbReference>
<dbReference type="GO" id="GO:0003779">
    <property type="term" value="F:actin binding"/>
    <property type="evidence" value="ECO:0007669"/>
    <property type="project" value="InterPro"/>
</dbReference>
<proteinExistence type="predicted"/>
<evidence type="ECO:0000313" key="5">
    <source>
        <dbReference type="Ensembl" id="ENSPKIP00000038610.1"/>
    </source>
</evidence>
<keyword evidence="1" id="KW-0677">Repeat</keyword>
<dbReference type="Gene3D" id="1.10.287.2610">
    <property type="match status" value="1"/>
</dbReference>
<dbReference type="Proteomes" id="UP000261540">
    <property type="component" value="Unplaced"/>
</dbReference>
<feature type="repeat" description="ANK" evidence="3">
    <location>
        <begin position="89"/>
        <end position="121"/>
    </location>
</feature>
<keyword evidence="6" id="KW-1185">Reference proteome</keyword>
<sequence length="1371" mass="156293">MKSLKYRLKKQEVTITNTDWNKYDDRLMKAVERSEVDKVAAVLSKKGIIPTKLDVEGRSAFHLSATRGHLDCLNLILGHGVDVTATDAAGKNALHLAARNGHSLCVQKLLQHNCPVGNLDLQGRTALHDAVMAGCCSSVKLLCDSGAAVNSCDLDGRTPLVLATQMCRPQICQLLLERGADIGIRDKQNKTALILGCEHSCKVAVDVLLRAGADVAAVDCFGHDSLYYARICKNPELVALIRNATESAAKAKAAKMEKLRRLSMEMTAEAEGSIRDQIIRDLERKFLQEQKALLDKVNLLQQQQSQEKTAMEDLKKERDELKLTLLGREKDEGSRSGDTVKVQLKSRLGDYSGQSVIKGKDMLVKQSHSLDSGQILQSPAPLHSLSRPLDFLQSGAVPGGEVESLREDLVAARKKQESVEQEVSRLRAALDCKSREFEELARDRDVEKRNSERQVQELEQALSDVQKRMLDSEAKVKQLQTHVVAMKEHLNSQVVEDLRVQLKDVKGKYEGASTEVGRLRNHLKQSEKALEEYKKSEGLLADETEKLTKELEKSKVEREEMTLTLMDMESLMKEMEVRQASMVLGEKFDNMKNLLTIAVDEKGKQLVELREDYDRVLEEVAELHRELDGQKTNAERTILLQEHEKVRATLEDQNVALKKKLADVTSKSQALIREVEEGEKEKGILRGRVQDLTKKMQVQFVSLKSHEDMKRSLNHTIEDLNRQLAEGEQKRSRDEAELQKLEFERSTLCENVNNLQSQYVPREKFNQEVGSLMSRKEDIEMELAEVRTKCQDKEKELEKVVADYAFLKQRLEGEYVPRAEHERVKAELSTALGEMKARSCDLEKRVKEGEEELRQVKERSEMLSKKLQGAQTTLEKDYVSFKDYEGMRSRLAGEVSEAEHRAKEAQVKYQSAQEEIERLHKEMEEQKRELDMIQEAIQSKFVSKTVIEEKEKSFRSTLKDLTEQLEEMRERYSHVEKEGECHKQEKEKLQVEMKSVQGRLEMGFVPTEKYQEVEGRMKELSQALQDMQQQHQDVTMQKNKLEEQTAQRDAAIQALQRKMDTEYVPSEKFEAMQQSLCGTLQQAQQECERVSEAYRHETGRADALEEEMKAHSHDTALLTELRTCKEALQQEVANLKLTLREEQESAAQKANDVSSLQGELLRATQGLEELQSQGTNEMAVVHAEKRRFEEKAVGLEERLSSLTRQCEDLYREAVQAKEGESRARSETEAFQAKSMSIENEIKELKKRYDDSLSTIEDLQKRIQMSSEQTEMKDKKITELLTDVERLKQALNGLSQLAYAGSTPNKRQTQHVDTLQAQVKGLQQQLADAERQHREVVSIYRTHLLSAAQGHMDADVQAALLQIIRMRQQFVC</sequence>
<reference evidence="5" key="1">
    <citation type="submission" date="2025-08" db="UniProtKB">
        <authorList>
            <consortium name="Ensembl"/>
        </authorList>
    </citation>
    <scope>IDENTIFICATION</scope>
</reference>
<feature type="coiled-coil region" evidence="4">
    <location>
        <begin position="297"/>
        <end position="331"/>
    </location>
</feature>
<dbReference type="STRING" id="1676925.ENSPKIP00000038610"/>
<dbReference type="PANTHER" id="PTHR24129">
    <property type="entry name" value="ANKYCORBIN"/>
    <property type="match status" value="1"/>
</dbReference>
<keyword evidence="2 4" id="KW-0175">Coiled coil</keyword>
<feature type="repeat" description="ANK" evidence="3">
    <location>
        <begin position="155"/>
        <end position="187"/>
    </location>
</feature>
<keyword evidence="3" id="KW-0040">ANK repeat</keyword>
<feature type="coiled-coil region" evidence="4">
    <location>
        <begin position="1010"/>
        <end position="1338"/>
    </location>
</feature>
<dbReference type="SMART" id="SM00248">
    <property type="entry name" value="ANK"/>
    <property type="match status" value="5"/>
</dbReference>
<dbReference type="Gene3D" id="1.25.40.20">
    <property type="entry name" value="Ankyrin repeat-containing domain"/>
    <property type="match status" value="2"/>
</dbReference>
<dbReference type="InterPro" id="IPR036770">
    <property type="entry name" value="Ankyrin_rpt-contain_sf"/>
</dbReference>
<dbReference type="Pfam" id="PF00023">
    <property type="entry name" value="Ank"/>
    <property type="match status" value="1"/>
</dbReference>
<feature type="coiled-coil region" evidence="4">
    <location>
        <begin position="402"/>
        <end position="810"/>
    </location>
</feature>
<evidence type="ECO:0000256" key="4">
    <source>
        <dbReference type="SAM" id="Coils"/>
    </source>
</evidence>
<feature type="repeat" description="ANK" evidence="3">
    <location>
        <begin position="122"/>
        <end position="154"/>
    </location>
</feature>
<evidence type="ECO:0000256" key="3">
    <source>
        <dbReference type="PROSITE-ProRule" id="PRU00023"/>
    </source>
</evidence>
<organism evidence="5 6">
    <name type="scientific">Paramormyrops kingsleyae</name>
    <dbReference type="NCBI Taxonomy" id="1676925"/>
    <lineage>
        <taxon>Eukaryota</taxon>
        <taxon>Metazoa</taxon>
        <taxon>Chordata</taxon>
        <taxon>Craniata</taxon>
        <taxon>Vertebrata</taxon>
        <taxon>Euteleostomi</taxon>
        <taxon>Actinopterygii</taxon>
        <taxon>Neopterygii</taxon>
        <taxon>Teleostei</taxon>
        <taxon>Osteoglossocephala</taxon>
        <taxon>Osteoglossomorpha</taxon>
        <taxon>Osteoglossiformes</taxon>
        <taxon>Mormyridae</taxon>
        <taxon>Paramormyrops</taxon>
    </lineage>
</organism>
<name>A0A3B3T7H7_9TELE</name>
<reference evidence="5" key="2">
    <citation type="submission" date="2025-09" db="UniProtKB">
        <authorList>
            <consortium name="Ensembl"/>
        </authorList>
    </citation>
    <scope>IDENTIFICATION</scope>
</reference>
<accession>A0A3B3T7H7</accession>